<dbReference type="Gene3D" id="3.30.420.10">
    <property type="entry name" value="Ribonuclease H-like superfamily/Ribonuclease H"/>
    <property type="match status" value="1"/>
</dbReference>
<dbReference type="InterPro" id="IPR001584">
    <property type="entry name" value="Integrase_cat-core"/>
</dbReference>
<reference evidence="2" key="1">
    <citation type="journal article" date="2014" name="Front. Microbiol.">
        <title>High frequency of phylogenetically diverse reductive dehalogenase-homologous genes in deep subseafloor sedimentary metagenomes.</title>
        <authorList>
            <person name="Kawai M."/>
            <person name="Futagami T."/>
            <person name="Toyoda A."/>
            <person name="Takaki Y."/>
            <person name="Nishi S."/>
            <person name="Hori S."/>
            <person name="Arai W."/>
            <person name="Tsubouchi T."/>
            <person name="Morono Y."/>
            <person name="Uchiyama I."/>
            <person name="Ito T."/>
            <person name="Fujiyama A."/>
            <person name="Inagaki F."/>
            <person name="Takami H."/>
        </authorList>
    </citation>
    <scope>NUCLEOTIDE SEQUENCE</scope>
    <source>
        <strain evidence="2">Expedition CK06-06</strain>
    </source>
</reference>
<dbReference type="GO" id="GO:0015074">
    <property type="term" value="P:DNA integration"/>
    <property type="evidence" value="ECO:0007669"/>
    <property type="project" value="InterPro"/>
</dbReference>
<proteinExistence type="predicted"/>
<dbReference type="GO" id="GO:0003676">
    <property type="term" value="F:nucleic acid binding"/>
    <property type="evidence" value="ECO:0007669"/>
    <property type="project" value="InterPro"/>
</dbReference>
<accession>X0VQQ4</accession>
<name>X0VQQ4_9ZZZZ</name>
<comment type="caution">
    <text evidence="2">The sequence shown here is derived from an EMBL/GenBank/DDBJ whole genome shotgun (WGS) entry which is preliminary data.</text>
</comment>
<dbReference type="PROSITE" id="PS50994">
    <property type="entry name" value="INTEGRASE"/>
    <property type="match status" value="1"/>
</dbReference>
<sequence length="112" mass="13071">MKQQAIKHRYAKISKANGNSKVERFFKSLKYEFLNLFFIFSKSKVDRLLKEYFIYYNEYRPHEALDGQTPDEIYQGKSSDKPSKDAKVIKGPIEKITLGEGLLNAYQLKKVA</sequence>
<evidence type="ECO:0000259" key="1">
    <source>
        <dbReference type="PROSITE" id="PS50994"/>
    </source>
</evidence>
<dbReference type="InterPro" id="IPR036397">
    <property type="entry name" value="RNaseH_sf"/>
</dbReference>
<dbReference type="Pfam" id="PF13683">
    <property type="entry name" value="rve_3"/>
    <property type="match status" value="1"/>
</dbReference>
<gene>
    <name evidence="2" type="ORF">S01H1_54039</name>
</gene>
<feature type="domain" description="Integrase catalytic" evidence="1">
    <location>
        <begin position="1"/>
        <end position="78"/>
    </location>
</feature>
<dbReference type="EMBL" id="BARS01035030">
    <property type="protein sequence ID" value="GAG14808.1"/>
    <property type="molecule type" value="Genomic_DNA"/>
</dbReference>
<dbReference type="InterPro" id="IPR012337">
    <property type="entry name" value="RNaseH-like_sf"/>
</dbReference>
<dbReference type="SUPFAM" id="SSF53098">
    <property type="entry name" value="Ribonuclease H-like"/>
    <property type="match status" value="1"/>
</dbReference>
<organism evidence="2">
    <name type="scientific">marine sediment metagenome</name>
    <dbReference type="NCBI Taxonomy" id="412755"/>
    <lineage>
        <taxon>unclassified sequences</taxon>
        <taxon>metagenomes</taxon>
        <taxon>ecological metagenomes</taxon>
    </lineage>
</organism>
<evidence type="ECO:0000313" key="2">
    <source>
        <dbReference type="EMBL" id="GAG14808.1"/>
    </source>
</evidence>
<dbReference type="AlphaFoldDB" id="X0VQQ4"/>
<protein>
    <recommendedName>
        <fullName evidence="1">Integrase catalytic domain-containing protein</fullName>
    </recommendedName>
</protein>